<comment type="similarity">
    <text evidence="3">Belongs to the acetyltransferase family. RimJ subfamily.</text>
</comment>
<feature type="domain" description="N-acetyltransferase" evidence="4">
    <location>
        <begin position="38"/>
        <end position="211"/>
    </location>
</feature>
<reference evidence="5 6" key="1">
    <citation type="submission" date="2014-03" db="EMBL/GenBank/DDBJ databases">
        <title>Genomics of Bifidobacteria.</title>
        <authorList>
            <person name="Ventura M."/>
            <person name="Milani C."/>
            <person name="Lugli G.A."/>
        </authorList>
    </citation>
    <scope>NUCLEOTIDE SEQUENCE [LARGE SCALE GENOMIC DNA]</scope>
    <source>
        <strain evidence="5 6">LMG 21775</strain>
    </source>
</reference>
<dbReference type="InterPro" id="IPR051531">
    <property type="entry name" value="N-acetyltransferase"/>
</dbReference>
<evidence type="ECO:0000256" key="2">
    <source>
        <dbReference type="ARBA" id="ARBA00023315"/>
    </source>
</evidence>
<accession>A0A087CFT7</accession>
<dbReference type="eggNOG" id="COG1670">
    <property type="taxonomic scope" value="Bacteria"/>
</dbReference>
<keyword evidence="6" id="KW-1185">Reference proteome</keyword>
<sequence>MKGMSVFQSLKAALQPHPSESSLRVPGAIEAPAGFAPIRLRQIELEDQEEWNEVRWRNKTWLQPWESGDPMHASAISFAQWVRRERQGESDGTGVVFLIEYQGHIVGQLSLGAISYGAMRTATMGYWMDERWIGHGFAPLAVAMASDWALTDPSGPRLHRIEIAILPENRRSKRVVEKLRARYEGVRLRYMYINGVWRDHEVFVLMTEDIQESVLARLQH</sequence>
<evidence type="ECO:0000256" key="3">
    <source>
        <dbReference type="ARBA" id="ARBA00038502"/>
    </source>
</evidence>
<comment type="caution">
    <text evidence="5">The sequence shown here is derived from an EMBL/GenBank/DDBJ whole genome shotgun (WGS) entry which is preliminary data.</text>
</comment>
<dbReference type="EC" id="2.3.1.128" evidence="5"/>
<organism evidence="5 6">
    <name type="scientific">Bifidobacterium psychraerophilum</name>
    <dbReference type="NCBI Taxonomy" id="218140"/>
    <lineage>
        <taxon>Bacteria</taxon>
        <taxon>Bacillati</taxon>
        <taxon>Actinomycetota</taxon>
        <taxon>Actinomycetes</taxon>
        <taxon>Bifidobacteriales</taxon>
        <taxon>Bifidobacteriaceae</taxon>
        <taxon>Bifidobacterium</taxon>
    </lineage>
</organism>
<dbReference type="GO" id="GO:0008999">
    <property type="term" value="F:protein-N-terminal-alanine acetyltransferase activity"/>
    <property type="evidence" value="ECO:0007669"/>
    <property type="project" value="TreeGrafter"/>
</dbReference>
<dbReference type="EMBL" id="JGZI01000009">
    <property type="protein sequence ID" value="KFI82137.1"/>
    <property type="molecule type" value="Genomic_DNA"/>
</dbReference>
<dbReference type="Gene3D" id="3.40.630.30">
    <property type="match status" value="1"/>
</dbReference>
<dbReference type="Proteomes" id="UP000029050">
    <property type="component" value="Unassembled WGS sequence"/>
</dbReference>
<gene>
    <name evidence="5" type="ORF">BPSY_0985</name>
</gene>
<dbReference type="PROSITE" id="PS51186">
    <property type="entry name" value="GNAT"/>
    <property type="match status" value="1"/>
</dbReference>
<dbReference type="InterPro" id="IPR016181">
    <property type="entry name" value="Acyl_CoA_acyltransferase"/>
</dbReference>
<dbReference type="InterPro" id="IPR000182">
    <property type="entry name" value="GNAT_dom"/>
</dbReference>
<evidence type="ECO:0000256" key="1">
    <source>
        <dbReference type="ARBA" id="ARBA00022679"/>
    </source>
</evidence>
<dbReference type="STRING" id="218140.BPSY_0985"/>
<evidence type="ECO:0000259" key="4">
    <source>
        <dbReference type="PROSITE" id="PS51186"/>
    </source>
</evidence>
<keyword evidence="1 5" id="KW-0808">Transferase</keyword>
<evidence type="ECO:0000313" key="6">
    <source>
        <dbReference type="Proteomes" id="UP000029050"/>
    </source>
</evidence>
<dbReference type="SUPFAM" id="SSF55729">
    <property type="entry name" value="Acyl-CoA N-acyltransferases (Nat)"/>
    <property type="match status" value="1"/>
</dbReference>
<evidence type="ECO:0000313" key="5">
    <source>
        <dbReference type="EMBL" id="KFI82137.1"/>
    </source>
</evidence>
<name>A0A087CFT7_9BIFI</name>
<protein>
    <submittedName>
        <fullName evidence="5">Acetyltransferase</fullName>
        <ecNumber evidence="5">2.3.1.128</ecNumber>
    </submittedName>
</protein>
<dbReference type="PANTHER" id="PTHR43792:SF8">
    <property type="entry name" value="[RIBOSOMAL PROTEIN US5]-ALANINE N-ACETYLTRANSFERASE"/>
    <property type="match status" value="1"/>
</dbReference>
<dbReference type="PANTHER" id="PTHR43792">
    <property type="entry name" value="GNAT FAMILY, PUTATIVE (AFU_ORTHOLOGUE AFUA_3G00765)-RELATED-RELATED"/>
    <property type="match status" value="1"/>
</dbReference>
<keyword evidence="2 5" id="KW-0012">Acyltransferase</keyword>
<dbReference type="AlphaFoldDB" id="A0A087CFT7"/>
<dbReference type="Pfam" id="PF13302">
    <property type="entry name" value="Acetyltransf_3"/>
    <property type="match status" value="1"/>
</dbReference>
<proteinExistence type="inferred from homology"/>
<dbReference type="GO" id="GO:0005737">
    <property type="term" value="C:cytoplasm"/>
    <property type="evidence" value="ECO:0007669"/>
    <property type="project" value="TreeGrafter"/>
</dbReference>